<feature type="transmembrane region" description="Helical" evidence="6">
    <location>
        <begin position="677"/>
        <end position="699"/>
    </location>
</feature>
<feature type="domain" description="G-protein coupled receptors family 1 profile" evidence="7">
    <location>
        <begin position="370"/>
        <end position="577"/>
    </location>
</feature>
<feature type="transmembrane region" description="Helical" evidence="6">
    <location>
        <begin position="132"/>
        <end position="156"/>
    </location>
</feature>
<evidence type="ECO:0000256" key="1">
    <source>
        <dbReference type="ARBA" id="ARBA00004370"/>
    </source>
</evidence>
<dbReference type="Pfam" id="PF00001">
    <property type="entry name" value="7tm_1"/>
    <property type="match status" value="3"/>
</dbReference>
<keyword evidence="9" id="KW-1185">Reference proteome</keyword>
<evidence type="ECO:0000256" key="3">
    <source>
        <dbReference type="ARBA" id="ARBA00022989"/>
    </source>
</evidence>
<feature type="transmembrane region" description="Helical" evidence="6">
    <location>
        <begin position="264"/>
        <end position="287"/>
    </location>
</feature>
<feature type="transmembrane region" description="Helical" evidence="6">
    <location>
        <begin position="12"/>
        <end position="36"/>
    </location>
</feature>
<keyword evidence="5" id="KW-0297">G-protein coupled receptor</keyword>
<evidence type="ECO:0000259" key="7">
    <source>
        <dbReference type="PROSITE" id="PS50262"/>
    </source>
</evidence>
<dbReference type="InterPro" id="IPR017452">
    <property type="entry name" value="GPCR_Rhodpsn_7TM"/>
</dbReference>
<dbReference type="SUPFAM" id="SSF81321">
    <property type="entry name" value="Family A G protein-coupled receptor-like"/>
    <property type="match status" value="3"/>
</dbReference>
<feature type="transmembrane region" description="Helical" evidence="6">
    <location>
        <begin position="852"/>
        <end position="875"/>
    </location>
</feature>
<feature type="transmembrane region" description="Helical" evidence="6">
    <location>
        <begin position="636"/>
        <end position="657"/>
    </location>
</feature>
<keyword evidence="5" id="KW-0675">Receptor</keyword>
<feature type="transmembrane region" description="Helical" evidence="6">
    <location>
        <begin position="89"/>
        <end position="111"/>
    </location>
</feature>
<feature type="transmembrane region" description="Helical" evidence="6">
    <location>
        <begin position="408"/>
        <end position="430"/>
    </location>
</feature>
<dbReference type="EMBL" id="CALNXK010000107">
    <property type="protein sequence ID" value="CAH3157306.1"/>
    <property type="molecule type" value="Genomic_DNA"/>
</dbReference>
<proteinExistence type="inferred from homology"/>
<comment type="subcellular location">
    <subcellularLocation>
        <location evidence="1">Membrane</location>
    </subcellularLocation>
</comment>
<evidence type="ECO:0000256" key="6">
    <source>
        <dbReference type="SAM" id="Phobius"/>
    </source>
</evidence>
<comment type="caution">
    <text evidence="8">The sequence shown here is derived from an EMBL/GenBank/DDBJ whole genome shotgun (WGS) entry which is preliminary data.</text>
</comment>
<feature type="transmembrane region" description="Helical" evidence="6">
    <location>
        <begin position="521"/>
        <end position="545"/>
    </location>
</feature>
<sequence>MYVFTGSKSSQIAITTMQSFLVILNITGNFLVCVIIMKNEDMRTSINFLLMNLAVADMTGATFFLPQFIFLSSSAHPDGDSGKILCRLVTGGTIAYIGGVASVVTLVAIATERYYAVMHPLENIGKLTDRKMKMIVTCSWIFGVIINSPTLMFGVYDEKEGDCIDVHPEEWMEKAYSVIWSLFTAILPVSFMITLYSRVAYTLWFKRAVHDGREISLQQGVLRVRKRVTLMAITVSVIFGVCWLADAISWILTSFSSHYASSDMSYIATSTLILFNSAINPIVYALVNQKFRAKIKSTVSCPCSVTRKLQLTDVRVGSSQIIITTLQSILVILNIGGNSLVCAVIVKNQDMRLATQISLADCRLVTGAALAYIGAVASVVTLVAIATERYYAVVHPYENIGKLTDRKMKVIVTCSWIVGVILNIPTLMFGDYDKKEGECLDVHPEEWMEKAYSVIWSLFTAILPVSFMITLYSRVAYTLWLKRAMHDGREISVQQVTIQVLKFTTLSHILPQGVLRVRKRVTLMVITVSVIFGVCWLADTISFILTSFSSHHTSSDMSYIATGTLILFNSAINPIVYALVNQKFRAKIKSTVSCPCTSQIAITTMQCFLIILNIGGNSLVCAVIIKNQDMRTSINFLLMNLAVADMTTATFFLPQFIFLSSSGHPDGESGKILCRLLTGGTIAYIGGVASVVTLVAIATERYYAVMHPLENIGKLTDLKMKVIVTCSWIFGVIINSPTIMFGVYDEKEGDCIDVHPAEWMEKAYSVIWSLFTAILPVSFMITLYSRVVYTLWFKRAVHDGREISVQQGVMRVRKRVTLMVITVSVIFGVCWLADTISFILTTFSSHYTSSDMTYIATGTLILFNSAINPIVYALVNQKFRAKIKSTVSCPCSMTRQLQLTNVRVGCKAEAFEHSPYLAAVIRIPENKVSNARALSAECIAI</sequence>
<dbReference type="PANTHER" id="PTHR45698:SF1">
    <property type="entry name" value="TRACE AMINE-ASSOCIATED RECEPTOR 13C-LIKE"/>
    <property type="match status" value="1"/>
</dbReference>
<evidence type="ECO:0000256" key="5">
    <source>
        <dbReference type="RuleBase" id="RU000688"/>
    </source>
</evidence>
<keyword evidence="4 6" id="KW-0472">Membrane</keyword>
<keyword evidence="5" id="KW-0807">Transducer</keyword>
<comment type="similarity">
    <text evidence="5">Belongs to the G-protein coupled receptor 1 family.</text>
</comment>
<evidence type="ECO:0000313" key="9">
    <source>
        <dbReference type="Proteomes" id="UP001159405"/>
    </source>
</evidence>
<accession>A0ABN8Q5Q5</accession>
<evidence type="ECO:0000256" key="4">
    <source>
        <dbReference type="ARBA" id="ARBA00023136"/>
    </source>
</evidence>
<feature type="transmembrane region" description="Helical" evidence="6">
    <location>
        <begin position="557"/>
        <end position="580"/>
    </location>
</feature>
<protein>
    <recommendedName>
        <fullName evidence="7">G-protein coupled receptors family 1 profile domain-containing protein</fullName>
    </recommendedName>
</protein>
<feature type="transmembrane region" description="Helical" evidence="6">
    <location>
        <begin position="176"/>
        <end position="197"/>
    </location>
</feature>
<dbReference type="PANTHER" id="PTHR45698">
    <property type="entry name" value="TRACE AMINE-ASSOCIATED RECEPTOR 19N-RELATED"/>
    <property type="match status" value="1"/>
</dbReference>
<name>A0ABN8Q5Q5_9CNID</name>
<reference evidence="8 9" key="1">
    <citation type="submission" date="2022-05" db="EMBL/GenBank/DDBJ databases">
        <authorList>
            <consortium name="Genoscope - CEA"/>
            <person name="William W."/>
        </authorList>
    </citation>
    <scope>NUCLEOTIDE SEQUENCE [LARGE SCALE GENOMIC DNA]</scope>
</reference>
<feature type="transmembrane region" description="Helical" evidence="6">
    <location>
        <begin position="720"/>
        <end position="744"/>
    </location>
</feature>
<dbReference type="PROSITE" id="PS00237">
    <property type="entry name" value="G_PROTEIN_RECEP_F1_1"/>
    <property type="match status" value="3"/>
</dbReference>
<feature type="transmembrane region" description="Helical" evidence="6">
    <location>
        <begin position="48"/>
        <end position="69"/>
    </location>
</feature>
<feature type="transmembrane region" description="Helical" evidence="6">
    <location>
        <begin position="816"/>
        <end position="840"/>
    </location>
</feature>
<keyword evidence="3 6" id="KW-1133">Transmembrane helix</keyword>
<evidence type="ECO:0000313" key="8">
    <source>
        <dbReference type="EMBL" id="CAH3157306.1"/>
    </source>
</evidence>
<feature type="transmembrane region" description="Helical" evidence="6">
    <location>
        <begin position="321"/>
        <end position="346"/>
    </location>
</feature>
<feature type="domain" description="G-protein coupled receptors family 1 profile" evidence="7">
    <location>
        <begin position="28"/>
        <end position="284"/>
    </location>
</feature>
<dbReference type="Gene3D" id="1.20.1070.10">
    <property type="entry name" value="Rhodopsin 7-helix transmembrane proteins"/>
    <property type="match status" value="3"/>
</dbReference>
<feature type="transmembrane region" description="Helical" evidence="6">
    <location>
        <begin position="228"/>
        <end position="252"/>
    </location>
</feature>
<feature type="transmembrane region" description="Helical" evidence="6">
    <location>
        <begin position="450"/>
        <end position="473"/>
    </location>
</feature>
<feature type="transmembrane region" description="Helical" evidence="6">
    <location>
        <begin position="366"/>
        <end position="387"/>
    </location>
</feature>
<dbReference type="PROSITE" id="PS50262">
    <property type="entry name" value="G_PROTEIN_RECEP_F1_2"/>
    <property type="match status" value="3"/>
</dbReference>
<keyword evidence="2 5" id="KW-0812">Transmembrane</keyword>
<dbReference type="Proteomes" id="UP001159405">
    <property type="component" value="Unassembled WGS sequence"/>
</dbReference>
<feature type="domain" description="G-protein coupled receptors family 1 profile" evidence="7">
    <location>
        <begin position="616"/>
        <end position="872"/>
    </location>
</feature>
<evidence type="ECO:0000256" key="2">
    <source>
        <dbReference type="ARBA" id="ARBA00022692"/>
    </source>
</evidence>
<feature type="transmembrane region" description="Helical" evidence="6">
    <location>
        <begin position="764"/>
        <end position="785"/>
    </location>
</feature>
<dbReference type="CDD" id="cd00637">
    <property type="entry name" value="7tm_classA_rhodopsin-like"/>
    <property type="match status" value="2"/>
</dbReference>
<organism evidence="8 9">
    <name type="scientific">Porites lobata</name>
    <dbReference type="NCBI Taxonomy" id="104759"/>
    <lineage>
        <taxon>Eukaryota</taxon>
        <taxon>Metazoa</taxon>
        <taxon>Cnidaria</taxon>
        <taxon>Anthozoa</taxon>
        <taxon>Hexacorallia</taxon>
        <taxon>Scleractinia</taxon>
        <taxon>Fungiina</taxon>
        <taxon>Poritidae</taxon>
        <taxon>Porites</taxon>
    </lineage>
</organism>
<dbReference type="InterPro" id="IPR000276">
    <property type="entry name" value="GPCR_Rhodpsn"/>
</dbReference>
<dbReference type="PRINTS" id="PR00237">
    <property type="entry name" value="GPCRRHODOPSN"/>
</dbReference>
<gene>
    <name evidence="8" type="ORF">PLOB_00002161</name>
</gene>